<dbReference type="EMBL" id="CM042034">
    <property type="protein sequence ID" value="KAI3762908.1"/>
    <property type="molecule type" value="Genomic_DNA"/>
</dbReference>
<organism evidence="1 2">
    <name type="scientific">Smallanthus sonchifolius</name>
    <dbReference type="NCBI Taxonomy" id="185202"/>
    <lineage>
        <taxon>Eukaryota</taxon>
        <taxon>Viridiplantae</taxon>
        <taxon>Streptophyta</taxon>
        <taxon>Embryophyta</taxon>
        <taxon>Tracheophyta</taxon>
        <taxon>Spermatophyta</taxon>
        <taxon>Magnoliopsida</taxon>
        <taxon>eudicotyledons</taxon>
        <taxon>Gunneridae</taxon>
        <taxon>Pentapetalae</taxon>
        <taxon>asterids</taxon>
        <taxon>campanulids</taxon>
        <taxon>Asterales</taxon>
        <taxon>Asteraceae</taxon>
        <taxon>Asteroideae</taxon>
        <taxon>Heliantheae alliance</taxon>
        <taxon>Millerieae</taxon>
        <taxon>Smallanthus</taxon>
    </lineage>
</organism>
<reference evidence="1 2" key="2">
    <citation type="journal article" date="2022" name="Mol. Ecol. Resour.">
        <title>The genomes of chicory, endive, great burdock and yacon provide insights into Asteraceae paleo-polyploidization history and plant inulin production.</title>
        <authorList>
            <person name="Fan W."/>
            <person name="Wang S."/>
            <person name="Wang H."/>
            <person name="Wang A."/>
            <person name="Jiang F."/>
            <person name="Liu H."/>
            <person name="Zhao H."/>
            <person name="Xu D."/>
            <person name="Zhang Y."/>
        </authorList>
    </citation>
    <scope>NUCLEOTIDE SEQUENCE [LARGE SCALE GENOMIC DNA]</scope>
    <source>
        <strain evidence="2">cv. Yunnan</strain>
        <tissue evidence="1">Leaves</tissue>
    </source>
</reference>
<dbReference type="Proteomes" id="UP001056120">
    <property type="component" value="Linkage Group LG17"/>
</dbReference>
<name>A0ACB9EV03_9ASTR</name>
<proteinExistence type="predicted"/>
<keyword evidence="2" id="KW-1185">Reference proteome</keyword>
<accession>A0ACB9EV03</accession>
<gene>
    <name evidence="1" type="ORF">L1987_53350</name>
</gene>
<sequence>MSYSAEQVDAEEDDRQKRAYSGHRTRVNDAGEATAEALLFPTKSDETKTGNPKTVATTGSSSADKDDSVIWRSLYLISLSSDGGFVGRKKNGMCIQLEGFLRRGDEEPTKVTN</sequence>
<comment type="caution">
    <text evidence="1">The sequence shown here is derived from an EMBL/GenBank/DDBJ whole genome shotgun (WGS) entry which is preliminary data.</text>
</comment>
<protein>
    <submittedName>
        <fullName evidence="1">Uncharacterized protein</fullName>
    </submittedName>
</protein>
<reference evidence="2" key="1">
    <citation type="journal article" date="2022" name="Mol. Ecol. Resour.">
        <title>The genomes of chicory, endive, great burdock and yacon provide insights into Asteraceae palaeo-polyploidization history and plant inulin production.</title>
        <authorList>
            <person name="Fan W."/>
            <person name="Wang S."/>
            <person name="Wang H."/>
            <person name="Wang A."/>
            <person name="Jiang F."/>
            <person name="Liu H."/>
            <person name="Zhao H."/>
            <person name="Xu D."/>
            <person name="Zhang Y."/>
        </authorList>
    </citation>
    <scope>NUCLEOTIDE SEQUENCE [LARGE SCALE GENOMIC DNA]</scope>
    <source>
        <strain evidence="2">cv. Yunnan</strain>
    </source>
</reference>
<evidence type="ECO:0000313" key="1">
    <source>
        <dbReference type="EMBL" id="KAI3762908.1"/>
    </source>
</evidence>
<evidence type="ECO:0000313" key="2">
    <source>
        <dbReference type="Proteomes" id="UP001056120"/>
    </source>
</evidence>